<evidence type="ECO:0000256" key="1">
    <source>
        <dbReference type="SAM" id="SignalP"/>
    </source>
</evidence>
<sequence>MRATISLLVSSLVFSSLAFNCQAKVNRLSQMFLSSSGSQQLNLESSQYQAQLRESESPILHRGSGRISFMEKSGNRA</sequence>
<name>A0ABU5U929_9CYAN</name>
<evidence type="ECO:0000313" key="3">
    <source>
        <dbReference type="Proteomes" id="UP001302120"/>
    </source>
</evidence>
<gene>
    <name evidence="2" type="ORF">VB620_00630</name>
</gene>
<dbReference type="RefSeq" id="WP_323194187.1">
    <property type="nucleotide sequence ID" value="NZ_JAYGHG010000001.1"/>
</dbReference>
<feature type="signal peptide" evidence="1">
    <location>
        <begin position="1"/>
        <end position="18"/>
    </location>
</feature>
<comment type="caution">
    <text evidence="2">The sequence shown here is derived from an EMBL/GenBank/DDBJ whole genome shotgun (WGS) entry which is preliminary data.</text>
</comment>
<feature type="chain" id="PRO_5046512016" evidence="1">
    <location>
        <begin position="19"/>
        <end position="77"/>
    </location>
</feature>
<protein>
    <submittedName>
        <fullName evidence="2">Uncharacterized protein</fullName>
    </submittedName>
</protein>
<organism evidence="2 3">
    <name type="scientific">Nodularia harveyana UHCC-0300</name>
    <dbReference type="NCBI Taxonomy" id="2974287"/>
    <lineage>
        <taxon>Bacteria</taxon>
        <taxon>Bacillati</taxon>
        <taxon>Cyanobacteriota</taxon>
        <taxon>Cyanophyceae</taxon>
        <taxon>Nostocales</taxon>
        <taxon>Nodulariaceae</taxon>
        <taxon>Nodularia</taxon>
    </lineage>
</organism>
<keyword evidence="1" id="KW-0732">Signal</keyword>
<dbReference type="Proteomes" id="UP001302120">
    <property type="component" value="Unassembled WGS sequence"/>
</dbReference>
<dbReference type="NCBIfam" id="NF047413">
    <property type="entry name" value="heterocyst_PatX"/>
    <property type="match status" value="1"/>
</dbReference>
<reference evidence="2 3" key="1">
    <citation type="submission" date="2023-12" db="EMBL/GenBank/DDBJ databases">
        <title>Baltic Sea Cyanobacteria.</title>
        <authorList>
            <person name="Delbaje E."/>
            <person name="Fewer D.P."/>
            <person name="Shishido T.K."/>
        </authorList>
    </citation>
    <scope>NUCLEOTIDE SEQUENCE [LARGE SCALE GENOMIC DNA]</scope>
    <source>
        <strain evidence="2 3">UHCC-0300</strain>
    </source>
</reference>
<evidence type="ECO:0000313" key="2">
    <source>
        <dbReference type="EMBL" id="MEA5579843.1"/>
    </source>
</evidence>
<dbReference type="EMBL" id="JAYGHG010000001">
    <property type="protein sequence ID" value="MEA5579843.1"/>
    <property type="molecule type" value="Genomic_DNA"/>
</dbReference>
<dbReference type="InterPro" id="IPR058097">
    <property type="entry name" value="PatX"/>
</dbReference>
<accession>A0ABU5U929</accession>
<proteinExistence type="predicted"/>
<keyword evidence="3" id="KW-1185">Reference proteome</keyword>